<evidence type="ECO:0000256" key="2">
    <source>
        <dbReference type="PIRSR" id="PIRSR602081-1"/>
    </source>
</evidence>
<dbReference type="InterPro" id="IPR002081">
    <property type="entry name" value="Cryptochrome/DNA_photolyase_1"/>
</dbReference>
<dbReference type="Gene3D" id="1.25.40.80">
    <property type="match status" value="1"/>
</dbReference>
<dbReference type="InterPro" id="IPR014729">
    <property type="entry name" value="Rossmann-like_a/b/a_fold"/>
</dbReference>
<dbReference type="InterPro" id="IPR036134">
    <property type="entry name" value="Crypto/Photolyase_FAD-like_sf"/>
</dbReference>
<dbReference type="Gene3D" id="3.40.50.620">
    <property type="entry name" value="HUPs"/>
    <property type="match status" value="1"/>
</dbReference>
<feature type="region of interest" description="Disordered" evidence="3">
    <location>
        <begin position="1"/>
        <end position="37"/>
    </location>
</feature>
<dbReference type="AlphaFoldDB" id="A0A6P5GT06"/>
<proteinExistence type="inferred from homology"/>
<keyword evidence="2" id="KW-0285">Flavoprotein</keyword>
<dbReference type="SUPFAM" id="SSF48173">
    <property type="entry name" value="Cryptochrome/photolyase FAD-binding domain"/>
    <property type="match status" value="1"/>
</dbReference>
<feature type="binding site" evidence="2">
    <location>
        <begin position="410"/>
        <end position="417"/>
    </location>
    <ligand>
        <name>FAD</name>
        <dbReference type="ChEBI" id="CHEBI:57692"/>
    </ligand>
</feature>
<evidence type="ECO:0000256" key="1">
    <source>
        <dbReference type="ARBA" id="ARBA00005862"/>
    </source>
</evidence>
<dbReference type="GO" id="GO:0003904">
    <property type="term" value="F:deoxyribodipyrimidine photo-lyase activity"/>
    <property type="evidence" value="ECO:0007669"/>
    <property type="project" value="TreeGrafter"/>
</dbReference>
<dbReference type="Proteomes" id="UP000515123">
    <property type="component" value="Linkage group 18"/>
</dbReference>
<evidence type="ECO:0000313" key="5">
    <source>
        <dbReference type="Proteomes" id="UP000515123"/>
    </source>
</evidence>
<dbReference type="OrthoDB" id="435881at2759"/>
<dbReference type="RefSeq" id="XP_020108600.1">
    <property type="nucleotide sequence ID" value="XM_020253011.1"/>
</dbReference>
<organism evidence="5 6">
    <name type="scientific">Ananas comosus</name>
    <name type="common">Pineapple</name>
    <name type="synonym">Ananas ananas</name>
    <dbReference type="NCBI Taxonomy" id="4615"/>
    <lineage>
        <taxon>Eukaryota</taxon>
        <taxon>Viridiplantae</taxon>
        <taxon>Streptophyta</taxon>
        <taxon>Embryophyta</taxon>
        <taxon>Tracheophyta</taxon>
        <taxon>Spermatophyta</taxon>
        <taxon>Magnoliopsida</taxon>
        <taxon>Liliopsida</taxon>
        <taxon>Poales</taxon>
        <taxon>Bromeliaceae</taxon>
        <taxon>Bromelioideae</taxon>
        <taxon>Ananas</taxon>
    </lineage>
</organism>
<feature type="domain" description="Photolyase/cryptochrome alpha/beta" evidence="4">
    <location>
        <begin position="124"/>
        <end position="249"/>
    </location>
</feature>
<dbReference type="SUPFAM" id="SSF52425">
    <property type="entry name" value="Cryptochrome/photolyase, N-terminal domain"/>
    <property type="match status" value="1"/>
</dbReference>
<keyword evidence="5" id="KW-1185">Reference proteome</keyword>
<feature type="compositionally biased region" description="Low complexity" evidence="3">
    <location>
        <begin position="81"/>
        <end position="98"/>
    </location>
</feature>
<comment type="similarity">
    <text evidence="1">Belongs to the DNA photolyase class-1 family.</text>
</comment>
<evidence type="ECO:0000313" key="6">
    <source>
        <dbReference type="RefSeq" id="XP_020108600.1"/>
    </source>
</evidence>
<dbReference type="Pfam" id="PF00875">
    <property type="entry name" value="DNA_photolyase"/>
    <property type="match status" value="1"/>
</dbReference>
<dbReference type="GeneID" id="109724252"/>
<feature type="compositionally biased region" description="Low complexity" evidence="3">
    <location>
        <begin position="13"/>
        <end position="29"/>
    </location>
</feature>
<sequence>MEQTKPLLPPLTSPQTLETLETLESQSPSQEEEHLKPLPIASLSLSLSSLLSLASKPSPPTLSSFKTRIKIPSQITSLAHLSSSSPKPPRRSSSAAAASLLRAPSQLLRRPPADPRAGAAAGRRCGLVWFRADLRVHDNEALAAASDASLSLLPVYLFDPRDYGRSSSGFDRTGPYRAAFLRDSVADLRRRLRARGSDLVVRIGRPEVVLPEVRAEERVAKAMEKEGVEVKYFWGSTLYHVDDLPFDLDRMPSTYGSFREKVQGVAVRRTIEALDQIKGLPKRGGVEPGEIPTLAELGLNPAPAMSQDGKPAAVTSSLVGGETEALERLKKFAAECSMQPKKGDKDSTRDSIYGANFSCKISPWLATGCLSPRFMYEELKKTATKAISAATNQKNGAAGSDNGMNWLMFELLWRDFFRFITKKYSTGKNAEVEPATACTGALA</sequence>
<dbReference type="PROSITE" id="PS51645">
    <property type="entry name" value="PHR_CRY_ALPHA_BETA"/>
    <property type="match status" value="1"/>
</dbReference>
<comment type="cofactor">
    <cofactor evidence="2">
        <name>FAD</name>
        <dbReference type="ChEBI" id="CHEBI:57692"/>
    </cofactor>
    <text evidence="2">Binds 1 FAD per subunit.</text>
</comment>
<dbReference type="InterPro" id="IPR006050">
    <property type="entry name" value="DNA_photolyase_N"/>
</dbReference>
<name>A0A6P5GT06_ANACO</name>
<dbReference type="Gramene" id="Aco001851.1.mrna1">
    <property type="protein sequence ID" value="Aco001851.1.mrna1"/>
    <property type="gene ID" value="Aco001851.1.path1"/>
</dbReference>
<feature type="binding site" evidence="2">
    <location>
        <begin position="358"/>
        <end position="362"/>
    </location>
    <ligand>
        <name>FAD</name>
        <dbReference type="ChEBI" id="CHEBI:57692"/>
    </ligand>
</feature>
<dbReference type="GO" id="GO:0071949">
    <property type="term" value="F:FAD binding"/>
    <property type="evidence" value="ECO:0007669"/>
    <property type="project" value="TreeGrafter"/>
</dbReference>
<keyword evidence="2" id="KW-0274">FAD</keyword>
<gene>
    <name evidence="6" type="primary">LOC109724252</name>
</gene>
<protein>
    <submittedName>
        <fullName evidence="6">Blue-light photoreceptor PHR2</fullName>
    </submittedName>
</protein>
<reference evidence="6" key="2">
    <citation type="submission" date="2025-08" db="UniProtKB">
        <authorList>
            <consortium name="RefSeq"/>
        </authorList>
    </citation>
    <scope>IDENTIFICATION</scope>
    <source>
        <tissue evidence="6">Leaf</tissue>
    </source>
</reference>
<evidence type="ECO:0000256" key="3">
    <source>
        <dbReference type="SAM" id="MobiDB-lite"/>
    </source>
</evidence>
<feature type="region of interest" description="Disordered" evidence="3">
    <location>
        <begin position="79"/>
        <end position="98"/>
    </location>
</feature>
<dbReference type="GO" id="GO:0000719">
    <property type="term" value="P:photoreactive repair"/>
    <property type="evidence" value="ECO:0007669"/>
    <property type="project" value="TreeGrafter"/>
</dbReference>
<reference evidence="5" key="1">
    <citation type="journal article" date="2015" name="Nat. Genet.">
        <title>The pineapple genome and the evolution of CAM photosynthesis.</title>
        <authorList>
            <person name="Ming R."/>
            <person name="VanBuren R."/>
            <person name="Wai C.M."/>
            <person name="Tang H."/>
            <person name="Schatz M.C."/>
            <person name="Bowers J.E."/>
            <person name="Lyons E."/>
            <person name="Wang M.L."/>
            <person name="Chen J."/>
            <person name="Biggers E."/>
            <person name="Zhang J."/>
            <person name="Huang L."/>
            <person name="Zhang L."/>
            <person name="Miao W."/>
            <person name="Zhang J."/>
            <person name="Ye Z."/>
            <person name="Miao C."/>
            <person name="Lin Z."/>
            <person name="Wang H."/>
            <person name="Zhou H."/>
            <person name="Yim W.C."/>
            <person name="Priest H.D."/>
            <person name="Zheng C."/>
            <person name="Woodhouse M."/>
            <person name="Edger P.P."/>
            <person name="Guyot R."/>
            <person name="Guo H.B."/>
            <person name="Guo H."/>
            <person name="Zheng G."/>
            <person name="Singh R."/>
            <person name="Sharma A."/>
            <person name="Min X."/>
            <person name="Zheng Y."/>
            <person name="Lee H."/>
            <person name="Gurtowski J."/>
            <person name="Sedlazeck F.J."/>
            <person name="Harkess A."/>
            <person name="McKain M.R."/>
            <person name="Liao Z."/>
            <person name="Fang J."/>
            <person name="Liu J."/>
            <person name="Zhang X."/>
            <person name="Zhang Q."/>
            <person name="Hu W."/>
            <person name="Qin Y."/>
            <person name="Wang K."/>
            <person name="Chen L.Y."/>
            <person name="Shirley N."/>
            <person name="Lin Y.R."/>
            <person name="Liu L.Y."/>
            <person name="Hernandez A.G."/>
            <person name="Wright C.L."/>
            <person name="Bulone V."/>
            <person name="Tuskan G.A."/>
            <person name="Heath K."/>
            <person name="Zee F."/>
            <person name="Moore P.H."/>
            <person name="Sunkar R."/>
            <person name="Leebens-Mack J.H."/>
            <person name="Mockler T."/>
            <person name="Bennetzen J.L."/>
            <person name="Freeling M."/>
            <person name="Sankoff D."/>
            <person name="Paterson A.H."/>
            <person name="Zhu X."/>
            <person name="Yang X."/>
            <person name="Smith J.A."/>
            <person name="Cushman J.C."/>
            <person name="Paull R.E."/>
            <person name="Yu Q."/>
        </authorList>
    </citation>
    <scope>NUCLEOTIDE SEQUENCE [LARGE SCALE GENOMIC DNA]</scope>
    <source>
        <strain evidence="5">cv. F153</strain>
    </source>
</reference>
<accession>A0A6P5GT06</accession>
<dbReference type="InterPro" id="IPR036155">
    <property type="entry name" value="Crypto/Photolyase_N_sf"/>
</dbReference>
<dbReference type="GO" id="GO:0003677">
    <property type="term" value="F:DNA binding"/>
    <property type="evidence" value="ECO:0007669"/>
    <property type="project" value="TreeGrafter"/>
</dbReference>
<evidence type="ECO:0000259" key="4">
    <source>
        <dbReference type="PROSITE" id="PS51645"/>
    </source>
</evidence>
<dbReference type="PANTHER" id="PTHR11455">
    <property type="entry name" value="CRYPTOCHROME"/>
    <property type="match status" value="1"/>
</dbReference>
<dbReference type="PANTHER" id="PTHR11455:SF2">
    <property type="entry name" value="BLUE-LIGHT PHOTORECEPTOR PHR2"/>
    <property type="match status" value="1"/>
</dbReference>